<keyword evidence="2" id="KW-1185">Reference proteome</keyword>
<dbReference type="Proteomes" id="UP000499080">
    <property type="component" value="Unassembled WGS sequence"/>
</dbReference>
<evidence type="ECO:0000313" key="2">
    <source>
        <dbReference type="Proteomes" id="UP000499080"/>
    </source>
</evidence>
<reference evidence="1 2" key="1">
    <citation type="journal article" date="2019" name="Sci. Rep.">
        <title>Orb-weaving spider Araneus ventricosus genome elucidates the spidroin gene catalogue.</title>
        <authorList>
            <person name="Kono N."/>
            <person name="Nakamura H."/>
            <person name="Ohtoshi R."/>
            <person name="Moran D.A.P."/>
            <person name="Shinohara A."/>
            <person name="Yoshida Y."/>
            <person name="Fujiwara M."/>
            <person name="Mori M."/>
            <person name="Tomita M."/>
            <person name="Arakawa K."/>
        </authorList>
    </citation>
    <scope>NUCLEOTIDE SEQUENCE [LARGE SCALE GENOMIC DNA]</scope>
</reference>
<organism evidence="1 2">
    <name type="scientific">Araneus ventricosus</name>
    <name type="common">Orbweaver spider</name>
    <name type="synonym">Epeira ventricosa</name>
    <dbReference type="NCBI Taxonomy" id="182803"/>
    <lineage>
        <taxon>Eukaryota</taxon>
        <taxon>Metazoa</taxon>
        <taxon>Ecdysozoa</taxon>
        <taxon>Arthropoda</taxon>
        <taxon>Chelicerata</taxon>
        <taxon>Arachnida</taxon>
        <taxon>Araneae</taxon>
        <taxon>Araneomorphae</taxon>
        <taxon>Entelegynae</taxon>
        <taxon>Araneoidea</taxon>
        <taxon>Araneidae</taxon>
        <taxon>Araneus</taxon>
    </lineage>
</organism>
<proteinExistence type="predicted"/>
<comment type="caution">
    <text evidence="1">The sequence shown here is derived from an EMBL/GenBank/DDBJ whole genome shotgun (WGS) entry which is preliminary data.</text>
</comment>
<dbReference type="AlphaFoldDB" id="A0A4Y2DBL3"/>
<gene>
    <name evidence="1" type="ORF">AVEN_61007_1</name>
</gene>
<evidence type="ECO:0000313" key="1">
    <source>
        <dbReference type="EMBL" id="GBM14192.1"/>
    </source>
</evidence>
<dbReference type="EMBL" id="BGPR01000339">
    <property type="protein sequence ID" value="GBM14192.1"/>
    <property type="molecule type" value="Genomic_DNA"/>
</dbReference>
<accession>A0A4Y2DBL3</accession>
<name>A0A4Y2DBL3_ARAVE</name>
<protein>
    <submittedName>
        <fullName evidence="1">Uncharacterized protein</fullName>
    </submittedName>
</protein>
<sequence>MFYKAVSQNTYVGVGAQVLGLVSKVSATEIEGSSSNSNHSVDGPVYVKSDVVGQTSFLLCGAKFGTSASSGVVSHLTQVQNYGFPPGVFCRAGR</sequence>